<feature type="active site" evidence="9">
    <location>
        <position position="276"/>
    </location>
</feature>
<comment type="subcellular location">
    <subcellularLocation>
        <location evidence="1 9">Cytoplasm</location>
    </subcellularLocation>
</comment>
<evidence type="ECO:0000256" key="4">
    <source>
        <dbReference type="ARBA" id="ARBA00022829"/>
    </source>
</evidence>
<sequence>MSEELAEKKIPELESFLSHLAGERRMSPATIRNYRLAVGRYLEWLGESKSWSEVEPRTARSYAIELQRSYSRRTLHNRVAGIRAFYRYHRERQAVPRNPFSSLSLPKLEKNLPRFLTETQIRLFLEGPMRLLKEESISDFEAWRDRAALELLYGAGLRISELVGADVGKLELGRGLIRVLGKGNKERIVPIGKVASHCVKQHLHLSHREGARSGPVVIHASGKGVSTRWLQLRMKKYLALAELPQDLSPHKLRHSFATHLLDGGADIRSVQELLGHASLSTTQIYTHTSIGRLQEVYRQAHPRA</sequence>
<comment type="subunit">
    <text evidence="9">Forms a cyclic heterotetrameric complex composed of two molecules of XerC and two molecules of XerD.</text>
</comment>
<feature type="domain" description="Core-binding (CB)" evidence="11">
    <location>
        <begin position="7"/>
        <end position="90"/>
    </location>
</feature>
<accession>A0A7X1AYB7</accession>
<dbReference type="EMBL" id="JACHVA010000083">
    <property type="protein sequence ID" value="MBC2602246.1"/>
    <property type="molecule type" value="Genomic_DNA"/>
</dbReference>
<comment type="function">
    <text evidence="9">Site-specific tyrosine recombinase, which acts by catalyzing the cutting and rejoining of the recombining DNA molecules. The XerC-XerD complex is essential to convert dimers of the bacterial chromosome into monomers to permit their segregation at cell division. It also contributes to the segregational stability of plasmids.</text>
</comment>
<dbReference type="GO" id="GO:0006313">
    <property type="term" value="P:DNA transposition"/>
    <property type="evidence" value="ECO:0007669"/>
    <property type="project" value="UniProtKB-UniRule"/>
</dbReference>
<dbReference type="GO" id="GO:0009037">
    <property type="term" value="F:tyrosine-based site-specific recombinase activity"/>
    <property type="evidence" value="ECO:0007669"/>
    <property type="project" value="UniProtKB-UniRule"/>
</dbReference>
<dbReference type="PROSITE" id="PS51900">
    <property type="entry name" value="CB"/>
    <property type="match status" value="1"/>
</dbReference>
<dbReference type="InterPro" id="IPR004107">
    <property type="entry name" value="Integrase_SAM-like_N"/>
</dbReference>
<feature type="active site" evidence="9">
    <location>
        <position position="253"/>
    </location>
</feature>
<evidence type="ECO:0000313" key="13">
    <source>
        <dbReference type="Proteomes" id="UP000525652"/>
    </source>
</evidence>
<dbReference type="RefSeq" id="WP_185692943.1">
    <property type="nucleotide sequence ID" value="NZ_JACHVA010000083.1"/>
</dbReference>
<dbReference type="HAMAP" id="MF_01808">
    <property type="entry name" value="Recomb_XerC_XerD"/>
    <property type="match status" value="1"/>
</dbReference>
<dbReference type="PANTHER" id="PTHR30349">
    <property type="entry name" value="PHAGE INTEGRASE-RELATED"/>
    <property type="match status" value="1"/>
</dbReference>
<evidence type="ECO:0000256" key="5">
    <source>
        <dbReference type="ARBA" id="ARBA00022908"/>
    </source>
</evidence>
<evidence type="ECO:0000256" key="1">
    <source>
        <dbReference type="ARBA" id="ARBA00004496"/>
    </source>
</evidence>
<gene>
    <name evidence="9" type="primary">xerC</name>
    <name evidence="12" type="ORF">H5P30_10700</name>
</gene>
<feature type="active site" evidence="9">
    <location>
        <position position="158"/>
    </location>
</feature>
<dbReference type="GO" id="GO:0003677">
    <property type="term" value="F:DNA binding"/>
    <property type="evidence" value="ECO:0007669"/>
    <property type="project" value="UniProtKB-UniRule"/>
</dbReference>
<feature type="active site" description="O-(3'-phospho-DNA)-tyrosine intermediate" evidence="9">
    <location>
        <position position="285"/>
    </location>
</feature>
<evidence type="ECO:0000256" key="2">
    <source>
        <dbReference type="ARBA" id="ARBA00022490"/>
    </source>
</evidence>
<dbReference type="Pfam" id="PF00589">
    <property type="entry name" value="Phage_integrase"/>
    <property type="match status" value="1"/>
</dbReference>
<evidence type="ECO:0000256" key="3">
    <source>
        <dbReference type="ARBA" id="ARBA00022618"/>
    </source>
</evidence>
<keyword evidence="3 9" id="KW-0132">Cell division</keyword>
<organism evidence="12 13">
    <name type="scientific">Puniceicoccus vermicola</name>
    <dbReference type="NCBI Taxonomy" id="388746"/>
    <lineage>
        <taxon>Bacteria</taxon>
        <taxon>Pseudomonadati</taxon>
        <taxon>Verrucomicrobiota</taxon>
        <taxon>Opitutia</taxon>
        <taxon>Puniceicoccales</taxon>
        <taxon>Puniceicoccaceae</taxon>
        <taxon>Puniceicoccus</taxon>
    </lineage>
</organism>
<evidence type="ECO:0000313" key="12">
    <source>
        <dbReference type="EMBL" id="MBC2602246.1"/>
    </source>
</evidence>
<feature type="active site" evidence="9">
    <location>
        <position position="182"/>
    </location>
</feature>
<dbReference type="InterPro" id="IPR044068">
    <property type="entry name" value="CB"/>
</dbReference>
<evidence type="ECO:0000256" key="9">
    <source>
        <dbReference type="HAMAP-Rule" id="MF_01808"/>
    </source>
</evidence>
<comment type="similarity">
    <text evidence="9">Belongs to the 'phage' integrase family. XerC subfamily.</text>
</comment>
<dbReference type="GO" id="GO:0051301">
    <property type="term" value="P:cell division"/>
    <property type="evidence" value="ECO:0007669"/>
    <property type="project" value="UniProtKB-KW"/>
</dbReference>
<name>A0A7X1AYB7_9BACT</name>
<dbReference type="PROSITE" id="PS51898">
    <property type="entry name" value="TYR_RECOMBINASE"/>
    <property type="match status" value="1"/>
</dbReference>
<dbReference type="Gene3D" id="1.10.443.10">
    <property type="entry name" value="Intergrase catalytic core"/>
    <property type="match status" value="1"/>
</dbReference>
<keyword evidence="5 9" id="KW-0229">DNA integration</keyword>
<dbReference type="GO" id="GO:0005737">
    <property type="term" value="C:cytoplasm"/>
    <property type="evidence" value="ECO:0007669"/>
    <property type="project" value="UniProtKB-SubCell"/>
</dbReference>
<dbReference type="Proteomes" id="UP000525652">
    <property type="component" value="Unassembled WGS sequence"/>
</dbReference>
<dbReference type="InterPro" id="IPR010998">
    <property type="entry name" value="Integrase_recombinase_N"/>
</dbReference>
<dbReference type="InterPro" id="IPR013762">
    <property type="entry name" value="Integrase-like_cat_sf"/>
</dbReference>
<keyword evidence="8 9" id="KW-0131">Cell cycle</keyword>
<keyword evidence="7 9" id="KW-0233">DNA recombination</keyword>
<dbReference type="AlphaFoldDB" id="A0A7X1AYB7"/>
<dbReference type="PANTHER" id="PTHR30349:SF77">
    <property type="entry name" value="TYROSINE RECOMBINASE XERC"/>
    <property type="match status" value="1"/>
</dbReference>
<dbReference type="CDD" id="cd00798">
    <property type="entry name" value="INT_XerDC_C"/>
    <property type="match status" value="1"/>
</dbReference>
<protein>
    <recommendedName>
        <fullName evidence="9">Tyrosine recombinase XerC</fullName>
    </recommendedName>
</protein>
<keyword evidence="6 9" id="KW-0238">DNA-binding</keyword>
<keyword evidence="2 9" id="KW-0963">Cytoplasm</keyword>
<dbReference type="SUPFAM" id="SSF56349">
    <property type="entry name" value="DNA breaking-rejoining enzymes"/>
    <property type="match status" value="1"/>
</dbReference>
<comment type="caution">
    <text evidence="12">The sequence shown here is derived from an EMBL/GenBank/DDBJ whole genome shotgun (WGS) entry which is preliminary data.</text>
</comment>
<evidence type="ECO:0000256" key="6">
    <source>
        <dbReference type="ARBA" id="ARBA00023125"/>
    </source>
</evidence>
<evidence type="ECO:0000259" key="10">
    <source>
        <dbReference type="PROSITE" id="PS51898"/>
    </source>
</evidence>
<keyword evidence="4 9" id="KW-0159">Chromosome partition</keyword>
<dbReference type="InterPro" id="IPR050090">
    <property type="entry name" value="Tyrosine_recombinase_XerCD"/>
</dbReference>
<evidence type="ECO:0000259" key="11">
    <source>
        <dbReference type="PROSITE" id="PS51900"/>
    </source>
</evidence>
<dbReference type="InterPro" id="IPR002104">
    <property type="entry name" value="Integrase_catalytic"/>
</dbReference>
<proteinExistence type="inferred from homology"/>
<feature type="active site" evidence="9">
    <location>
        <position position="250"/>
    </location>
</feature>
<dbReference type="InterPro" id="IPR023009">
    <property type="entry name" value="Tyrosine_recombinase_XerC/XerD"/>
</dbReference>
<feature type="domain" description="Tyr recombinase" evidence="10">
    <location>
        <begin position="111"/>
        <end position="298"/>
    </location>
</feature>
<reference evidence="12 13" key="1">
    <citation type="submission" date="2020-07" db="EMBL/GenBank/DDBJ databases">
        <authorList>
            <person name="Feng X."/>
        </authorList>
    </citation>
    <scope>NUCLEOTIDE SEQUENCE [LARGE SCALE GENOMIC DNA]</scope>
    <source>
        <strain evidence="12 13">JCM14086</strain>
    </source>
</reference>
<evidence type="ECO:0000256" key="8">
    <source>
        <dbReference type="ARBA" id="ARBA00023306"/>
    </source>
</evidence>
<dbReference type="Gene3D" id="1.10.150.130">
    <property type="match status" value="1"/>
</dbReference>
<evidence type="ECO:0000256" key="7">
    <source>
        <dbReference type="ARBA" id="ARBA00023172"/>
    </source>
</evidence>
<keyword evidence="13" id="KW-1185">Reference proteome</keyword>
<dbReference type="GO" id="GO:0007059">
    <property type="term" value="P:chromosome segregation"/>
    <property type="evidence" value="ECO:0007669"/>
    <property type="project" value="UniProtKB-UniRule"/>
</dbReference>
<dbReference type="Pfam" id="PF02899">
    <property type="entry name" value="Phage_int_SAM_1"/>
    <property type="match status" value="1"/>
</dbReference>
<dbReference type="InterPro" id="IPR011010">
    <property type="entry name" value="DNA_brk_join_enz"/>
</dbReference>